<feature type="transmembrane region" description="Helical" evidence="1">
    <location>
        <begin position="20"/>
        <end position="41"/>
    </location>
</feature>
<dbReference type="AlphaFoldDB" id="A0A8D8PL50"/>
<feature type="transmembrane region" description="Helical" evidence="1">
    <location>
        <begin position="112"/>
        <end position="135"/>
    </location>
</feature>
<organism evidence="2">
    <name type="scientific">Cacopsylla melanoneura</name>
    <dbReference type="NCBI Taxonomy" id="428564"/>
    <lineage>
        <taxon>Eukaryota</taxon>
        <taxon>Metazoa</taxon>
        <taxon>Ecdysozoa</taxon>
        <taxon>Arthropoda</taxon>
        <taxon>Hexapoda</taxon>
        <taxon>Insecta</taxon>
        <taxon>Pterygota</taxon>
        <taxon>Neoptera</taxon>
        <taxon>Paraneoptera</taxon>
        <taxon>Hemiptera</taxon>
        <taxon>Sternorrhyncha</taxon>
        <taxon>Psylloidea</taxon>
        <taxon>Psyllidae</taxon>
        <taxon>Psyllinae</taxon>
        <taxon>Cacopsylla</taxon>
    </lineage>
</organism>
<keyword evidence="1" id="KW-0472">Membrane</keyword>
<evidence type="ECO:0000256" key="1">
    <source>
        <dbReference type="SAM" id="Phobius"/>
    </source>
</evidence>
<feature type="transmembrane region" description="Helical" evidence="1">
    <location>
        <begin position="47"/>
        <end position="66"/>
    </location>
</feature>
<keyword evidence="1" id="KW-0812">Transmembrane</keyword>
<protein>
    <submittedName>
        <fullName evidence="2">Uncharacterized protein</fullName>
    </submittedName>
</protein>
<feature type="transmembrane region" description="Helical" evidence="1">
    <location>
        <begin position="87"/>
        <end position="106"/>
    </location>
</feature>
<dbReference type="EMBL" id="HBUF01000416">
    <property type="protein sequence ID" value="CAG6605709.1"/>
    <property type="molecule type" value="Transcribed_RNA"/>
</dbReference>
<reference evidence="2" key="1">
    <citation type="submission" date="2021-05" db="EMBL/GenBank/DDBJ databases">
        <authorList>
            <person name="Alioto T."/>
            <person name="Alioto T."/>
            <person name="Gomez Garrido J."/>
        </authorList>
    </citation>
    <scope>NUCLEOTIDE SEQUENCE</scope>
</reference>
<sequence>MGIIFYFSIFFLAWRDVFFFDDFVCFYIGVIIALCRLFIFFALVNDIFYVLLISTFMFGSLLYSQISCFDGCQILVISFSIRMSDNFCFYIFILFFIIIFYCFWSYVPFIILLILVIGESFLFCVLLFLIGLFVFDSSALSSSEVWLNFSPDTCSNITVIFLALQTVGYVRVQRLQDRTGHTRGTS</sequence>
<accession>A0A8D8PL50</accession>
<evidence type="ECO:0000313" key="2">
    <source>
        <dbReference type="EMBL" id="CAG6605709.1"/>
    </source>
</evidence>
<proteinExistence type="predicted"/>
<name>A0A8D8PL50_9HEMI</name>
<keyword evidence="1" id="KW-1133">Transmembrane helix</keyword>